<protein>
    <submittedName>
        <fullName evidence="1">Uncharacterized protein</fullName>
    </submittedName>
</protein>
<dbReference type="AlphaFoldDB" id="A0A316M4B1"/>
<reference evidence="1 3" key="1">
    <citation type="submission" date="2018-03" db="EMBL/GenBank/DDBJ databases">
        <title>The uncultured portion of the human microbiome is neutrally assembled.</title>
        <authorList>
            <person name="Jeraldo P."/>
            <person name="Boardman L."/>
            <person name="White B.A."/>
            <person name="Nelson H."/>
            <person name="Goldenfeld N."/>
            <person name="Chia N."/>
        </authorList>
    </citation>
    <scope>NUCLEOTIDE SEQUENCE [LARGE SCALE GENOMIC DNA]</scope>
    <source>
        <strain evidence="1">CIM:MAG 903</strain>
    </source>
</reference>
<dbReference type="GeneID" id="90544596"/>
<gene>
    <name evidence="2" type="ORF">DBY38_07005</name>
    <name evidence="1" type="ORF">DBY38_09330</name>
</gene>
<organism evidence="1 3">
    <name type="scientific">Clostridium cadaveris</name>
    <dbReference type="NCBI Taxonomy" id="1529"/>
    <lineage>
        <taxon>Bacteria</taxon>
        <taxon>Bacillati</taxon>
        <taxon>Bacillota</taxon>
        <taxon>Clostridia</taxon>
        <taxon>Eubacteriales</taxon>
        <taxon>Clostridiaceae</taxon>
        <taxon>Clostridium</taxon>
    </lineage>
</organism>
<proteinExistence type="predicted"/>
<sequence>MDTIGGFSSIVFFGGYKIKMISSLIYSNGGLIMKNEKEYKLIADNLKDMLDSGKSISEILKMSNWKKKKCYIEDENNIKQ</sequence>
<accession>A0A316M4B1</accession>
<evidence type="ECO:0000313" key="1">
    <source>
        <dbReference type="EMBL" id="PWL53064.1"/>
    </source>
</evidence>
<evidence type="ECO:0000313" key="2">
    <source>
        <dbReference type="EMBL" id="PWL53471.1"/>
    </source>
</evidence>
<dbReference type="EMBL" id="QAMZ01000043">
    <property type="protein sequence ID" value="PWL53064.1"/>
    <property type="molecule type" value="Genomic_DNA"/>
</dbReference>
<dbReference type="Proteomes" id="UP000246114">
    <property type="component" value="Unassembled WGS sequence"/>
</dbReference>
<dbReference type="RefSeq" id="WP_027638171.1">
    <property type="nucleotide sequence ID" value="NZ_CP076620.1"/>
</dbReference>
<dbReference type="EMBL" id="QAMZ01000036">
    <property type="protein sequence ID" value="PWL53471.1"/>
    <property type="molecule type" value="Genomic_DNA"/>
</dbReference>
<comment type="caution">
    <text evidence="1">The sequence shown here is derived from an EMBL/GenBank/DDBJ whole genome shotgun (WGS) entry which is preliminary data.</text>
</comment>
<evidence type="ECO:0000313" key="3">
    <source>
        <dbReference type="Proteomes" id="UP000246114"/>
    </source>
</evidence>
<name>A0A316M4B1_9CLOT</name>